<feature type="compositionally biased region" description="Polar residues" evidence="1">
    <location>
        <begin position="1"/>
        <end position="11"/>
    </location>
</feature>
<name>K0SYL6_THAOC</name>
<evidence type="ECO:0000256" key="1">
    <source>
        <dbReference type="SAM" id="MobiDB-lite"/>
    </source>
</evidence>
<feature type="compositionally biased region" description="Low complexity" evidence="1">
    <location>
        <begin position="88"/>
        <end position="100"/>
    </location>
</feature>
<protein>
    <submittedName>
        <fullName evidence="2">Uncharacterized protein</fullName>
    </submittedName>
</protein>
<organism evidence="2 3">
    <name type="scientific">Thalassiosira oceanica</name>
    <name type="common">Marine diatom</name>
    <dbReference type="NCBI Taxonomy" id="159749"/>
    <lineage>
        <taxon>Eukaryota</taxon>
        <taxon>Sar</taxon>
        <taxon>Stramenopiles</taxon>
        <taxon>Ochrophyta</taxon>
        <taxon>Bacillariophyta</taxon>
        <taxon>Coscinodiscophyceae</taxon>
        <taxon>Thalassiosirophycidae</taxon>
        <taxon>Thalassiosirales</taxon>
        <taxon>Thalassiosiraceae</taxon>
        <taxon>Thalassiosira</taxon>
    </lineage>
</organism>
<evidence type="ECO:0000313" key="2">
    <source>
        <dbReference type="EMBL" id="EJK71513.1"/>
    </source>
</evidence>
<dbReference type="AlphaFoldDB" id="K0SYL6"/>
<reference evidence="2 3" key="1">
    <citation type="journal article" date="2012" name="Genome Biol.">
        <title>Genome and low-iron response of an oceanic diatom adapted to chronic iron limitation.</title>
        <authorList>
            <person name="Lommer M."/>
            <person name="Specht M."/>
            <person name="Roy A.S."/>
            <person name="Kraemer L."/>
            <person name="Andreson R."/>
            <person name="Gutowska M.A."/>
            <person name="Wolf J."/>
            <person name="Bergner S.V."/>
            <person name="Schilhabel M.B."/>
            <person name="Klostermeier U.C."/>
            <person name="Beiko R.G."/>
            <person name="Rosenstiel P."/>
            <person name="Hippler M."/>
            <person name="Laroche J."/>
        </authorList>
    </citation>
    <scope>NUCLEOTIDE SEQUENCE [LARGE SCALE GENOMIC DNA]</scope>
    <source>
        <strain evidence="2 3">CCMP1005</strain>
    </source>
</reference>
<feature type="compositionally biased region" description="Basic residues" evidence="1">
    <location>
        <begin position="19"/>
        <end position="28"/>
    </location>
</feature>
<accession>K0SYL6</accession>
<sequence>RPGQPSPTTDGVTFGIPTRPRRGRRSRRGFPPSRNGPVGPFVPAARGLPGRAGGGERQLSGERGTGDRPPPPRTEGWRARKAGDDGDAAAPAVVSPTAPTGEAVEPSAAGGSPPQVTAAERGGQPPLLPCLDIRRRVGPGPSCSRAALAAGEDAVRLLYQATRRLRDCGIYITRHPAPPAGGEGVPDGGGGGAGPAVGLRPGLDKRRKGVARKYFKDELPPGCDGSLSGRGGRGRTNEPGGMATMAPGHPEDWPPQRREESHPPHFPSTNQARRRCKWTLI</sequence>
<comment type="caution">
    <text evidence="2">The sequence shown here is derived from an EMBL/GenBank/DDBJ whole genome shotgun (WGS) entry which is preliminary data.</text>
</comment>
<dbReference type="EMBL" id="AGNL01007144">
    <property type="protein sequence ID" value="EJK71513.1"/>
    <property type="molecule type" value="Genomic_DNA"/>
</dbReference>
<feature type="compositionally biased region" description="Basic and acidic residues" evidence="1">
    <location>
        <begin position="75"/>
        <end position="84"/>
    </location>
</feature>
<feature type="compositionally biased region" description="Low complexity" evidence="1">
    <location>
        <begin position="29"/>
        <end position="49"/>
    </location>
</feature>
<dbReference type="Proteomes" id="UP000266841">
    <property type="component" value="Unassembled WGS sequence"/>
</dbReference>
<feature type="non-terminal residue" evidence="2">
    <location>
        <position position="1"/>
    </location>
</feature>
<gene>
    <name evidence="2" type="ORF">THAOC_07039</name>
</gene>
<feature type="region of interest" description="Disordered" evidence="1">
    <location>
        <begin position="212"/>
        <end position="281"/>
    </location>
</feature>
<evidence type="ECO:0000313" key="3">
    <source>
        <dbReference type="Proteomes" id="UP000266841"/>
    </source>
</evidence>
<feature type="compositionally biased region" description="Basic residues" evidence="1">
    <location>
        <begin position="272"/>
        <end position="281"/>
    </location>
</feature>
<feature type="region of interest" description="Disordered" evidence="1">
    <location>
        <begin position="1"/>
        <end position="127"/>
    </location>
</feature>
<feature type="compositionally biased region" description="Basic and acidic residues" evidence="1">
    <location>
        <begin position="249"/>
        <end position="263"/>
    </location>
</feature>
<dbReference type="OrthoDB" id="47812at2759"/>
<keyword evidence="3" id="KW-1185">Reference proteome</keyword>
<proteinExistence type="predicted"/>